<reference evidence="2 3" key="1">
    <citation type="submission" date="2020-06" db="EMBL/GenBank/DDBJ databases">
        <title>Haloterrigena sp. nov., an extremely halophilic archaeon isolated from a saline sediment.</title>
        <authorList>
            <person name="Liu B.-B."/>
        </authorList>
    </citation>
    <scope>NUCLEOTIDE SEQUENCE [LARGE SCALE GENOMIC DNA]</scope>
    <source>
        <strain evidence="2 3">SYSU A558-1</strain>
    </source>
</reference>
<accession>A0ABX2LD92</accession>
<dbReference type="InterPro" id="IPR058417">
    <property type="entry name" value="DUF8104"/>
</dbReference>
<organism evidence="2 3">
    <name type="scientific">Haloterrigena gelatinilytica</name>
    <dbReference type="NCBI Taxonomy" id="2741724"/>
    <lineage>
        <taxon>Archaea</taxon>
        <taxon>Methanobacteriati</taxon>
        <taxon>Methanobacteriota</taxon>
        <taxon>Stenosarchaea group</taxon>
        <taxon>Halobacteria</taxon>
        <taxon>Halobacteriales</taxon>
        <taxon>Natrialbaceae</taxon>
        <taxon>Haloterrigena</taxon>
    </lineage>
</organism>
<evidence type="ECO:0000313" key="2">
    <source>
        <dbReference type="EMBL" id="NUC70711.1"/>
    </source>
</evidence>
<dbReference type="RefSeq" id="WP_174678797.1">
    <property type="nucleotide sequence ID" value="NZ_JABUQZ010000001.1"/>
</dbReference>
<evidence type="ECO:0000313" key="3">
    <source>
        <dbReference type="Proteomes" id="UP001016761"/>
    </source>
</evidence>
<feature type="coiled-coil region" evidence="1">
    <location>
        <begin position="75"/>
        <end position="127"/>
    </location>
</feature>
<comment type="caution">
    <text evidence="2">The sequence shown here is derived from an EMBL/GenBank/DDBJ whole genome shotgun (WGS) entry which is preliminary data.</text>
</comment>
<gene>
    <name evidence="2" type="ORF">HTZ84_00015</name>
</gene>
<sequence length="131" mass="15512">MSQRGGGPGAQFDWQGYLEQTTRSERERLEERLEAKKAQIRRRTKTYEAAVTDLQTALQDVEHQLSRAIPTRDRRQELKRRRNRLQSDLRETRRRFADDIRQLEDTVLELEAELEELCEAEELLENAVTQS</sequence>
<dbReference type="Proteomes" id="UP001016761">
    <property type="component" value="Unassembled WGS sequence"/>
</dbReference>
<dbReference type="EMBL" id="JABUQZ010000001">
    <property type="protein sequence ID" value="NUC70711.1"/>
    <property type="molecule type" value="Genomic_DNA"/>
</dbReference>
<name>A0ABX2LD92_9EURY</name>
<proteinExistence type="predicted"/>
<feature type="coiled-coil region" evidence="1">
    <location>
        <begin position="19"/>
        <end position="50"/>
    </location>
</feature>
<evidence type="ECO:0000256" key="1">
    <source>
        <dbReference type="SAM" id="Coils"/>
    </source>
</evidence>
<keyword evidence="3" id="KW-1185">Reference proteome</keyword>
<protein>
    <submittedName>
        <fullName evidence="2">Uncharacterized protein</fullName>
    </submittedName>
</protein>
<dbReference type="Pfam" id="PF26406">
    <property type="entry name" value="DUF8104"/>
    <property type="match status" value="1"/>
</dbReference>
<keyword evidence="1" id="KW-0175">Coiled coil</keyword>